<reference evidence="2 3" key="1">
    <citation type="submission" date="2022-03" db="EMBL/GenBank/DDBJ databases">
        <title>A chromosomal length assembly of Cordylochernes scorpioides.</title>
        <authorList>
            <person name="Zeh D."/>
            <person name="Zeh J."/>
        </authorList>
    </citation>
    <scope>NUCLEOTIDE SEQUENCE [LARGE SCALE GENOMIC DNA]</scope>
    <source>
        <strain evidence="2">IN4F17</strain>
        <tissue evidence="2">Whole Body</tissue>
    </source>
</reference>
<keyword evidence="3" id="KW-1185">Reference proteome</keyword>
<dbReference type="Proteomes" id="UP001235939">
    <property type="component" value="Chromosome 22"/>
</dbReference>
<dbReference type="Pfam" id="PF23055">
    <property type="entry name" value="DUF7041"/>
    <property type="match status" value="1"/>
</dbReference>
<dbReference type="EMBL" id="CP092884">
    <property type="protein sequence ID" value="UYV82709.1"/>
    <property type="molecule type" value="Genomic_DNA"/>
</dbReference>
<feature type="domain" description="DUF7041" evidence="1">
    <location>
        <begin position="44"/>
        <end position="80"/>
    </location>
</feature>
<organism evidence="2 3">
    <name type="scientific">Cordylochernes scorpioides</name>
    <dbReference type="NCBI Taxonomy" id="51811"/>
    <lineage>
        <taxon>Eukaryota</taxon>
        <taxon>Metazoa</taxon>
        <taxon>Ecdysozoa</taxon>
        <taxon>Arthropoda</taxon>
        <taxon>Chelicerata</taxon>
        <taxon>Arachnida</taxon>
        <taxon>Pseudoscorpiones</taxon>
        <taxon>Cheliferoidea</taxon>
        <taxon>Chernetidae</taxon>
        <taxon>Cordylochernes</taxon>
    </lineage>
</organism>
<gene>
    <name evidence="2" type="ORF">LAZ67_22000643</name>
</gene>
<evidence type="ECO:0000259" key="1">
    <source>
        <dbReference type="Pfam" id="PF23055"/>
    </source>
</evidence>
<dbReference type="InterPro" id="IPR055469">
    <property type="entry name" value="DUF7041"/>
</dbReference>
<protein>
    <recommendedName>
        <fullName evidence="1">DUF7041 domain-containing protein</fullName>
    </recommendedName>
</protein>
<name>A0ABY6LNC5_9ARAC</name>
<accession>A0ABY6LNC5</accession>
<evidence type="ECO:0000313" key="2">
    <source>
        <dbReference type="EMBL" id="UYV82709.1"/>
    </source>
</evidence>
<proteinExistence type="predicted"/>
<sequence length="80" mass="9311">MTPPLPDPRIPCHQFAFCSHSRARRPYSIGQLARILKKLNFNKLVEAQFAINGISQEMTKFNYLVAQLEPHFVENLWDII</sequence>
<evidence type="ECO:0000313" key="3">
    <source>
        <dbReference type="Proteomes" id="UP001235939"/>
    </source>
</evidence>